<dbReference type="InterPro" id="IPR050613">
    <property type="entry name" value="Sec_Metabolite_Reg"/>
</dbReference>
<evidence type="ECO:0000313" key="6">
    <source>
        <dbReference type="EMBL" id="KAF7291357.1"/>
    </source>
</evidence>
<evidence type="ECO:0000256" key="3">
    <source>
        <dbReference type="ARBA" id="ARBA00023242"/>
    </source>
</evidence>
<dbReference type="CDD" id="cd12148">
    <property type="entry name" value="fungal_TF_MHR"/>
    <property type="match status" value="1"/>
</dbReference>
<dbReference type="SUPFAM" id="SSF57701">
    <property type="entry name" value="Zn2/Cys6 DNA-binding domain"/>
    <property type="match status" value="1"/>
</dbReference>
<dbReference type="GO" id="GO:0005634">
    <property type="term" value="C:nucleus"/>
    <property type="evidence" value="ECO:0007669"/>
    <property type="project" value="UniProtKB-SubCell"/>
</dbReference>
<dbReference type="GO" id="GO:0006351">
    <property type="term" value="P:DNA-templated transcription"/>
    <property type="evidence" value="ECO:0007669"/>
    <property type="project" value="InterPro"/>
</dbReference>
<dbReference type="GO" id="GO:0008270">
    <property type="term" value="F:zinc ion binding"/>
    <property type="evidence" value="ECO:0007669"/>
    <property type="project" value="InterPro"/>
</dbReference>
<name>A0A8H6S3V6_9AGAR</name>
<dbReference type="PROSITE" id="PS50048">
    <property type="entry name" value="ZN2_CY6_FUNGAL_2"/>
    <property type="match status" value="1"/>
</dbReference>
<dbReference type="Pfam" id="PF00172">
    <property type="entry name" value="Zn_clus"/>
    <property type="match status" value="1"/>
</dbReference>
<accession>A0A8H6S3V6</accession>
<evidence type="ECO:0000259" key="5">
    <source>
        <dbReference type="PROSITE" id="PS50048"/>
    </source>
</evidence>
<dbReference type="AlphaFoldDB" id="A0A8H6S3V6"/>
<dbReference type="GO" id="GO:0003677">
    <property type="term" value="F:DNA binding"/>
    <property type="evidence" value="ECO:0007669"/>
    <property type="project" value="InterPro"/>
</dbReference>
<dbReference type="Pfam" id="PF04082">
    <property type="entry name" value="Fungal_trans"/>
    <property type="match status" value="1"/>
</dbReference>
<protein>
    <submittedName>
        <fullName evidence="6">Zn(2)-C6 fungal-type domain-containing protein</fullName>
    </submittedName>
</protein>
<dbReference type="GeneID" id="59351789"/>
<dbReference type="OrthoDB" id="3046788at2759"/>
<reference evidence="6" key="1">
    <citation type="submission" date="2020-05" db="EMBL/GenBank/DDBJ databases">
        <title>Mycena genomes resolve the evolution of fungal bioluminescence.</title>
        <authorList>
            <person name="Tsai I.J."/>
        </authorList>
    </citation>
    <scope>NUCLEOTIDE SEQUENCE</scope>
    <source>
        <strain evidence="6">171206Taipei</strain>
    </source>
</reference>
<evidence type="ECO:0000256" key="4">
    <source>
        <dbReference type="SAM" id="MobiDB-lite"/>
    </source>
</evidence>
<keyword evidence="2" id="KW-0479">Metal-binding</keyword>
<dbReference type="Gene3D" id="4.10.240.10">
    <property type="entry name" value="Zn(2)-C6 fungal-type DNA-binding domain"/>
    <property type="match status" value="1"/>
</dbReference>
<evidence type="ECO:0000256" key="1">
    <source>
        <dbReference type="ARBA" id="ARBA00004123"/>
    </source>
</evidence>
<sequence length="893" mass="99110">MTSLQMQMLSSAEVIEMKRARGLMSCAECQRRRLRCDRKIPCSSCVRRGKADICPSGESQTTPRGRRQTRDKPSTHLTLVLRTMSDRISQLERAIAVAHNDSSTDGELHPLLRDPELLKIKQFDAEDDGSESSRERPDKETEKEDLQLGESFGALAISSGGKGEPRYYGPTGGVSAFLSSQSSSDHHPSFNPFDTMTFGFPFLRIQRYSHTYLTPAWDRVYALDALILQYLPDRTRAASVLDVYERILSWHCAAISPQDAHTLMDTVYCYRDYLQGAGRVSTSNGKLARVDGRSLGILFFVLALASLADIDGLPAYSAEADTLFDAGRAALVIEFSQSSALGGRKTGPGTHADVLFDPDFAELAGNDPERVERGIKTVQAFALMGIYHATGGRQYSDNASWVMVSFAVASAKKLRLHRESTYTNLEHDVAQTRKTIFWELFTFETYQSLASSRPLSISPDEITCSYPEDLQITKGSDGRTVPGWLRLKYRFTHEVSATIAHSYSCVQNRSYEDVMGMDKRLRKFIETSRADCEHYQSNLRFDKDPTTYRAYIESRILPRFYGNIMQSIHRHAFVQALSRPPSQNSSTGPHDPLSTPYAASYLAAYRGASLVIKHDVRSFELYGEQFNRWWVVWKSLINAAFTVGSLVAKCPTSPIAPLALRELYAATHIVERGAAHTKELSISMGGGPEGMGAAAGSLGILRRLRNTATFIFCSVHAPSVSNPRSRVNLHLPEIQMQLSGNELLADEADFLALSGLGPIVGADERASAATEISEAVNTPGKQRQAQQPLAAPQEVYDYYVPSHAHAQESPDGSWETTEIGLAMDHEPWNALDVMMQEYHPRAVYPQVYGDELAMYSGPGYTWAQGSHWPEPKQLEDAGNFGPAGRWVQFVEGL</sequence>
<dbReference type="InterPro" id="IPR007219">
    <property type="entry name" value="XnlR_reg_dom"/>
</dbReference>
<dbReference type="InterPro" id="IPR036864">
    <property type="entry name" value="Zn2-C6_fun-type_DNA-bd_sf"/>
</dbReference>
<feature type="region of interest" description="Disordered" evidence="4">
    <location>
        <begin position="53"/>
        <end position="74"/>
    </location>
</feature>
<gene>
    <name evidence="6" type="ORF">MIND_01280200</name>
</gene>
<proteinExistence type="predicted"/>
<evidence type="ECO:0000256" key="2">
    <source>
        <dbReference type="ARBA" id="ARBA00022723"/>
    </source>
</evidence>
<organism evidence="6 7">
    <name type="scientific">Mycena indigotica</name>
    <dbReference type="NCBI Taxonomy" id="2126181"/>
    <lineage>
        <taxon>Eukaryota</taxon>
        <taxon>Fungi</taxon>
        <taxon>Dikarya</taxon>
        <taxon>Basidiomycota</taxon>
        <taxon>Agaricomycotina</taxon>
        <taxon>Agaricomycetes</taxon>
        <taxon>Agaricomycetidae</taxon>
        <taxon>Agaricales</taxon>
        <taxon>Marasmiineae</taxon>
        <taxon>Mycenaceae</taxon>
        <taxon>Mycena</taxon>
    </lineage>
</organism>
<dbReference type="PANTHER" id="PTHR31001:SF56">
    <property type="entry name" value="ZN(2)-C6 FUNGAL-TYPE DOMAIN-CONTAINING PROTEIN"/>
    <property type="match status" value="1"/>
</dbReference>
<dbReference type="Proteomes" id="UP000636479">
    <property type="component" value="Unassembled WGS sequence"/>
</dbReference>
<comment type="caution">
    <text evidence="6">The sequence shown here is derived from an EMBL/GenBank/DDBJ whole genome shotgun (WGS) entry which is preliminary data.</text>
</comment>
<dbReference type="SMART" id="SM00066">
    <property type="entry name" value="GAL4"/>
    <property type="match status" value="1"/>
</dbReference>
<dbReference type="GO" id="GO:0000981">
    <property type="term" value="F:DNA-binding transcription factor activity, RNA polymerase II-specific"/>
    <property type="evidence" value="ECO:0007669"/>
    <property type="project" value="InterPro"/>
</dbReference>
<dbReference type="RefSeq" id="XP_037214479.1">
    <property type="nucleotide sequence ID" value="XM_037369273.1"/>
</dbReference>
<keyword evidence="7" id="KW-1185">Reference proteome</keyword>
<comment type="subcellular location">
    <subcellularLocation>
        <location evidence="1">Nucleus</location>
    </subcellularLocation>
</comment>
<feature type="compositionally biased region" description="Basic and acidic residues" evidence="4">
    <location>
        <begin position="131"/>
        <end position="146"/>
    </location>
</feature>
<dbReference type="SMART" id="SM00906">
    <property type="entry name" value="Fungal_trans"/>
    <property type="match status" value="1"/>
</dbReference>
<feature type="region of interest" description="Disordered" evidence="4">
    <location>
        <begin position="122"/>
        <end position="147"/>
    </location>
</feature>
<dbReference type="EMBL" id="JACAZF010000013">
    <property type="protein sequence ID" value="KAF7291357.1"/>
    <property type="molecule type" value="Genomic_DNA"/>
</dbReference>
<evidence type="ECO:0000313" key="7">
    <source>
        <dbReference type="Proteomes" id="UP000636479"/>
    </source>
</evidence>
<feature type="domain" description="Zn(2)-C6 fungal-type" evidence="5">
    <location>
        <begin position="25"/>
        <end position="54"/>
    </location>
</feature>
<dbReference type="InterPro" id="IPR001138">
    <property type="entry name" value="Zn2Cys6_DnaBD"/>
</dbReference>
<dbReference type="PANTHER" id="PTHR31001">
    <property type="entry name" value="UNCHARACTERIZED TRANSCRIPTIONAL REGULATORY PROTEIN"/>
    <property type="match status" value="1"/>
</dbReference>
<keyword evidence="3" id="KW-0539">Nucleus</keyword>